<dbReference type="AlphaFoldDB" id="V3ZV64"/>
<protein>
    <submittedName>
        <fullName evidence="1">Uncharacterized protein</fullName>
    </submittedName>
</protein>
<evidence type="ECO:0000313" key="2">
    <source>
        <dbReference type="Proteomes" id="UP000030746"/>
    </source>
</evidence>
<organism evidence="1 2">
    <name type="scientific">Lottia gigantea</name>
    <name type="common">Giant owl limpet</name>
    <dbReference type="NCBI Taxonomy" id="225164"/>
    <lineage>
        <taxon>Eukaryota</taxon>
        <taxon>Metazoa</taxon>
        <taxon>Spiralia</taxon>
        <taxon>Lophotrochozoa</taxon>
        <taxon>Mollusca</taxon>
        <taxon>Gastropoda</taxon>
        <taxon>Patellogastropoda</taxon>
        <taxon>Lottioidea</taxon>
        <taxon>Lottiidae</taxon>
        <taxon>Lottia</taxon>
    </lineage>
</organism>
<keyword evidence="2" id="KW-1185">Reference proteome</keyword>
<dbReference type="GeneID" id="20244075"/>
<dbReference type="CTD" id="20244075"/>
<dbReference type="EMBL" id="KB203082">
    <property type="protein sequence ID" value="ESO86465.1"/>
    <property type="molecule type" value="Genomic_DNA"/>
</dbReference>
<proteinExistence type="predicted"/>
<reference evidence="1 2" key="1">
    <citation type="journal article" date="2013" name="Nature">
        <title>Insights into bilaterian evolution from three spiralian genomes.</title>
        <authorList>
            <person name="Simakov O."/>
            <person name="Marletaz F."/>
            <person name="Cho S.J."/>
            <person name="Edsinger-Gonzales E."/>
            <person name="Havlak P."/>
            <person name="Hellsten U."/>
            <person name="Kuo D.H."/>
            <person name="Larsson T."/>
            <person name="Lv J."/>
            <person name="Arendt D."/>
            <person name="Savage R."/>
            <person name="Osoegawa K."/>
            <person name="de Jong P."/>
            <person name="Grimwood J."/>
            <person name="Chapman J.A."/>
            <person name="Shapiro H."/>
            <person name="Aerts A."/>
            <person name="Otillar R.P."/>
            <person name="Terry A.Y."/>
            <person name="Boore J.L."/>
            <person name="Grigoriev I.V."/>
            <person name="Lindberg D.R."/>
            <person name="Seaver E.C."/>
            <person name="Weisblat D.A."/>
            <person name="Putnam N.H."/>
            <person name="Rokhsar D.S."/>
        </authorList>
    </citation>
    <scope>NUCLEOTIDE SEQUENCE [LARGE SCALE GENOMIC DNA]</scope>
</reference>
<name>V3ZV64_LOTGI</name>
<dbReference type="RefSeq" id="XP_009062847.1">
    <property type="nucleotide sequence ID" value="XM_009064599.1"/>
</dbReference>
<evidence type="ECO:0000313" key="1">
    <source>
        <dbReference type="EMBL" id="ESO86465.1"/>
    </source>
</evidence>
<dbReference type="KEGG" id="lgi:LOTGIDRAFT_176908"/>
<sequence>MTPLKGCKLYWPMLSYHIDDRHDKDLIQVQNPKDNDIFEVSNENVLYSDGLNATFLKFTGERRRYVETDVKPGKEYDKKFAFSMIFKSSLRNGTLFHYKANSNLAEITEIKIVLENGVIKPSIGCPDSMTCSTMIQNDNLYDLWTGFQVKYEFHDKITLDGNARIGGSFDNPIGEFVGVFQCVIMEREAHSNPKEWNEKCHYKEIIKEGNFCIFLLKAFLARI</sequence>
<dbReference type="Proteomes" id="UP000030746">
    <property type="component" value="Unassembled WGS sequence"/>
</dbReference>
<accession>V3ZV64</accession>
<gene>
    <name evidence="1" type="ORF">LOTGIDRAFT_176908</name>
</gene>